<reference evidence="2" key="2">
    <citation type="submission" date="2014-05" db="EMBL/GenBank/DDBJ databases">
        <title>The genome and life-stage specific transcriptomes of Globodera pallida elucidate key aspects of plant parasitism by a cyst nematode.</title>
        <authorList>
            <person name="Cotton J.A."/>
            <person name="Lilley C.J."/>
            <person name="Jones L.M."/>
            <person name="Kikuchi T."/>
            <person name="Reid A.J."/>
            <person name="Thorpe P."/>
            <person name="Tsai I.J."/>
            <person name="Beasley H."/>
            <person name="Blok V."/>
            <person name="Cock P.J.A."/>
            <person name="Van den Akker S.E."/>
            <person name="Holroyd N."/>
            <person name="Hunt M."/>
            <person name="Mantelin S."/>
            <person name="Naghra H."/>
            <person name="Pain A."/>
            <person name="Palomares-Rius J.E."/>
            <person name="Zarowiecki M."/>
            <person name="Berriman M."/>
            <person name="Jones J.T."/>
            <person name="Urwin P.E."/>
        </authorList>
    </citation>
    <scope>NUCLEOTIDE SEQUENCE [LARGE SCALE GENOMIC DNA]</scope>
    <source>
        <strain evidence="2">Lindley</strain>
    </source>
</reference>
<keyword evidence="2" id="KW-1185">Reference proteome</keyword>
<dbReference type="Proteomes" id="UP000050741">
    <property type="component" value="Unassembled WGS sequence"/>
</dbReference>
<dbReference type="InterPro" id="IPR036249">
    <property type="entry name" value="Thioredoxin-like_sf"/>
</dbReference>
<name>A0A183CHX6_GLOPA</name>
<evidence type="ECO:0000256" key="1">
    <source>
        <dbReference type="SAM" id="MobiDB-lite"/>
    </source>
</evidence>
<accession>A0A183CHX6</accession>
<organism evidence="2 3">
    <name type="scientific">Globodera pallida</name>
    <name type="common">Potato cyst nematode worm</name>
    <name type="synonym">Heterodera pallida</name>
    <dbReference type="NCBI Taxonomy" id="36090"/>
    <lineage>
        <taxon>Eukaryota</taxon>
        <taxon>Metazoa</taxon>
        <taxon>Ecdysozoa</taxon>
        <taxon>Nematoda</taxon>
        <taxon>Chromadorea</taxon>
        <taxon>Rhabditida</taxon>
        <taxon>Tylenchina</taxon>
        <taxon>Tylenchomorpha</taxon>
        <taxon>Tylenchoidea</taxon>
        <taxon>Heteroderidae</taxon>
        <taxon>Heteroderinae</taxon>
        <taxon>Globodera</taxon>
    </lineage>
</organism>
<reference evidence="2" key="1">
    <citation type="submission" date="2013-12" db="EMBL/GenBank/DDBJ databases">
        <authorList>
            <person name="Aslett M."/>
        </authorList>
    </citation>
    <scope>NUCLEOTIDE SEQUENCE [LARGE SCALE GENOMIC DNA]</scope>
    <source>
        <strain evidence="2">Lindley</strain>
    </source>
</reference>
<dbReference type="Gene3D" id="3.40.30.10">
    <property type="entry name" value="Glutaredoxin"/>
    <property type="match status" value="1"/>
</dbReference>
<dbReference type="AlphaFoldDB" id="A0A183CHX6"/>
<dbReference type="CDD" id="cd02961">
    <property type="entry name" value="PDI_a_family"/>
    <property type="match status" value="1"/>
</dbReference>
<sequence>MFTNIFGQVHQWKKYQKQRRLYQKQRMTQLGRVSEEESMKLSKVDAAVHPELDSIDGYPTLKLFKNGKPAEYGGGRDAASILERGLMATQQLYHLGIVLGTDFWRSLCGSAMRTKRRRRQRRRQFQRERQRRSGRRSWGKQQKAMEATIVNNSAVAEQGAGDEMEGADLRRCMMPRRKRRR</sequence>
<evidence type="ECO:0000313" key="2">
    <source>
        <dbReference type="Proteomes" id="UP000050741"/>
    </source>
</evidence>
<proteinExistence type="predicted"/>
<feature type="region of interest" description="Disordered" evidence="1">
    <location>
        <begin position="113"/>
        <end position="181"/>
    </location>
</feature>
<evidence type="ECO:0000313" key="3">
    <source>
        <dbReference type="WBParaSite" id="GPLIN_001248200"/>
    </source>
</evidence>
<reference evidence="3" key="3">
    <citation type="submission" date="2016-06" db="UniProtKB">
        <authorList>
            <consortium name="WormBaseParasite"/>
        </authorList>
    </citation>
    <scope>IDENTIFICATION</scope>
</reference>
<dbReference type="WBParaSite" id="GPLIN_001248200">
    <property type="protein sequence ID" value="GPLIN_001248200"/>
    <property type="gene ID" value="GPLIN_001248200"/>
</dbReference>
<dbReference type="SUPFAM" id="SSF52833">
    <property type="entry name" value="Thioredoxin-like"/>
    <property type="match status" value="1"/>
</dbReference>
<protein>
    <submittedName>
        <fullName evidence="3">Glutaredoxin domain-containing protein</fullName>
    </submittedName>
</protein>
<feature type="compositionally biased region" description="Basic residues" evidence="1">
    <location>
        <begin position="113"/>
        <end position="138"/>
    </location>
</feature>